<dbReference type="RefSeq" id="WP_262683436.1">
    <property type="nucleotide sequence ID" value="NZ_JAOQIO010000016.1"/>
</dbReference>
<proteinExistence type="predicted"/>
<evidence type="ECO:0000313" key="2">
    <source>
        <dbReference type="Proteomes" id="UP001652445"/>
    </source>
</evidence>
<protein>
    <submittedName>
        <fullName evidence="1">Uncharacterized protein</fullName>
    </submittedName>
</protein>
<sequence length="45" mass="4967">MNSDENNKRGKPHVRFDEVGTEKVKGGLVPSNEIALIKIVEQAAF</sequence>
<evidence type="ECO:0000313" key="1">
    <source>
        <dbReference type="EMBL" id="MCU6792036.1"/>
    </source>
</evidence>
<comment type="caution">
    <text evidence="1">The sequence shown here is derived from an EMBL/GenBank/DDBJ whole genome shotgun (WGS) entry which is preliminary data.</text>
</comment>
<dbReference type="Proteomes" id="UP001652445">
    <property type="component" value="Unassembled WGS sequence"/>
</dbReference>
<name>A0ABT2UD39_9BACL</name>
<keyword evidence="2" id="KW-1185">Reference proteome</keyword>
<reference evidence="1 2" key="1">
    <citation type="submission" date="2022-09" db="EMBL/GenBank/DDBJ databases">
        <authorList>
            <person name="Han X.L."/>
            <person name="Wang Q."/>
            <person name="Lu T."/>
        </authorList>
    </citation>
    <scope>NUCLEOTIDE SEQUENCE [LARGE SCALE GENOMIC DNA]</scope>
    <source>
        <strain evidence="1 2">WQ 127069</strain>
    </source>
</reference>
<accession>A0ABT2UD39</accession>
<dbReference type="EMBL" id="JAOQIO010000016">
    <property type="protein sequence ID" value="MCU6792036.1"/>
    <property type="molecule type" value="Genomic_DNA"/>
</dbReference>
<organism evidence="1 2">
    <name type="scientific">Paenibacillus baimaensis</name>
    <dbReference type="NCBI Taxonomy" id="2982185"/>
    <lineage>
        <taxon>Bacteria</taxon>
        <taxon>Bacillati</taxon>
        <taxon>Bacillota</taxon>
        <taxon>Bacilli</taxon>
        <taxon>Bacillales</taxon>
        <taxon>Paenibacillaceae</taxon>
        <taxon>Paenibacillus</taxon>
    </lineage>
</organism>
<gene>
    <name evidence="1" type="ORF">OB236_07835</name>
</gene>